<organism evidence="1 2">
    <name type="scientific">Photobacterium alginatilyticum</name>
    <dbReference type="NCBI Taxonomy" id="1775171"/>
    <lineage>
        <taxon>Bacteria</taxon>
        <taxon>Pseudomonadati</taxon>
        <taxon>Pseudomonadota</taxon>
        <taxon>Gammaproteobacteria</taxon>
        <taxon>Vibrionales</taxon>
        <taxon>Vibrionaceae</taxon>
        <taxon>Photobacterium</taxon>
    </lineage>
</organism>
<dbReference type="Proteomes" id="UP000738517">
    <property type="component" value="Unassembled WGS sequence"/>
</dbReference>
<name>A0ABW9YQZ0_9GAMM</name>
<reference evidence="1 2" key="1">
    <citation type="journal article" date="2017" name="Int. J. Syst. Evol. Microbiol.">
        <title>Photobacterium alginatilyticum sp. nov., a marine bacterium isolated from bottom seawater.</title>
        <authorList>
            <person name="Wang X."/>
            <person name="Wang Y."/>
            <person name="Yang X."/>
            <person name="Sun H."/>
            <person name="Li B."/>
            <person name="Zhang X.H."/>
        </authorList>
    </citation>
    <scope>NUCLEOTIDE SEQUENCE [LARGE SCALE GENOMIC DNA]</scope>
    <source>
        <strain evidence="1 2">P03D4</strain>
    </source>
</reference>
<sequence length="225" mass="25486">MLISNDSFSSLKVCYAKAVIKGLRETQGEKQSYTEYEKYSFDVMKRVIEVDAALDGLNIGLHYLEHEDLDLPVFRFSKVCVYHVENIISRLTTVEERMKLLVSTSLLKNNIRVASFKGKIQFDNLIDDFPVIKEKMGELSTIVSKYKTLRNEISHESSFTTSNVIVASTLEDTDIEIPIEHSEIKSEIISSTVSEFSELIVELDISIEAVVCALSEIYADLIIET</sequence>
<dbReference type="EMBL" id="RSEJ01000078">
    <property type="protein sequence ID" value="NBI56317.1"/>
    <property type="molecule type" value="Genomic_DNA"/>
</dbReference>
<gene>
    <name evidence="1" type="ORF">EIZ48_27970</name>
</gene>
<proteinExistence type="predicted"/>
<evidence type="ECO:0000313" key="1">
    <source>
        <dbReference type="EMBL" id="NBI56317.1"/>
    </source>
</evidence>
<evidence type="ECO:0000313" key="2">
    <source>
        <dbReference type="Proteomes" id="UP000738517"/>
    </source>
</evidence>
<evidence type="ECO:0008006" key="3">
    <source>
        <dbReference type="Google" id="ProtNLM"/>
    </source>
</evidence>
<accession>A0ABW9YQZ0</accession>
<protein>
    <recommendedName>
        <fullName evidence="3">Cthe-2314-like HEPN domain-containing protein</fullName>
    </recommendedName>
</protein>
<keyword evidence="2" id="KW-1185">Reference proteome</keyword>
<comment type="caution">
    <text evidence="1">The sequence shown here is derived from an EMBL/GenBank/DDBJ whole genome shotgun (WGS) entry which is preliminary data.</text>
</comment>
<dbReference type="RefSeq" id="WP_160658626.1">
    <property type="nucleotide sequence ID" value="NZ_RSEJ01000078.1"/>
</dbReference>